<feature type="compositionally biased region" description="Basic and acidic residues" evidence="3">
    <location>
        <begin position="165"/>
        <end position="190"/>
    </location>
</feature>
<keyword evidence="6" id="KW-1185">Reference proteome</keyword>
<comment type="subcellular location">
    <subcellularLocation>
        <location evidence="1">Nucleus</location>
    </subcellularLocation>
</comment>
<evidence type="ECO:0000256" key="1">
    <source>
        <dbReference type="ARBA" id="ARBA00004123"/>
    </source>
</evidence>
<dbReference type="AlphaFoldDB" id="A0A2T2P5H1"/>
<evidence type="ECO:0000313" key="5">
    <source>
        <dbReference type="EMBL" id="PSN72934.1"/>
    </source>
</evidence>
<organism evidence="5 6">
    <name type="scientific">Corynespora cassiicola Philippines</name>
    <dbReference type="NCBI Taxonomy" id="1448308"/>
    <lineage>
        <taxon>Eukaryota</taxon>
        <taxon>Fungi</taxon>
        <taxon>Dikarya</taxon>
        <taxon>Ascomycota</taxon>
        <taxon>Pezizomycotina</taxon>
        <taxon>Dothideomycetes</taxon>
        <taxon>Pleosporomycetidae</taxon>
        <taxon>Pleosporales</taxon>
        <taxon>Corynesporascaceae</taxon>
        <taxon>Corynespora</taxon>
    </lineage>
</organism>
<proteinExistence type="predicted"/>
<feature type="domain" description="FAM192A/Fyv6 N-terminal" evidence="4">
    <location>
        <begin position="5"/>
        <end position="109"/>
    </location>
</feature>
<keyword evidence="2" id="KW-0539">Nucleus</keyword>
<dbReference type="OrthoDB" id="75807at2759"/>
<dbReference type="InterPro" id="IPR039845">
    <property type="entry name" value="FAM192A"/>
</dbReference>
<dbReference type="PANTHER" id="PTHR13495:SF0">
    <property type="entry name" value="PSME3-INTERACTING PROTEIN"/>
    <property type="match status" value="1"/>
</dbReference>
<accession>A0A2T2P5H1</accession>
<evidence type="ECO:0000256" key="3">
    <source>
        <dbReference type="SAM" id="MobiDB-lite"/>
    </source>
</evidence>
<dbReference type="Pfam" id="PF10187">
    <property type="entry name" value="FAM192A_Fyv6_N"/>
    <property type="match status" value="1"/>
</dbReference>
<evidence type="ECO:0000313" key="6">
    <source>
        <dbReference type="Proteomes" id="UP000240883"/>
    </source>
</evidence>
<sequence>MSSGFVSGGTVDEPTERDDAWREAQAEIERKHLEKQQQAVDNGGKSLYEVLQDNKAKKQEAFEEATRLKNQYRALDDSEAEFLDSVLESTRKKEAAVKKETLEQLDLFRKQQEEAERKALEDQTTGGPKEDASQWIASASARKRKKGPENTLLKGIKLRKANPTDGEKSAATKAPREATQDKSSEVKKSPVAEAKASPPNKAAVPLSKPVNPLALGLGYASSDDDDD</sequence>
<dbReference type="GO" id="GO:0005634">
    <property type="term" value="C:nucleus"/>
    <property type="evidence" value="ECO:0007669"/>
    <property type="project" value="UniProtKB-SubCell"/>
</dbReference>
<dbReference type="Proteomes" id="UP000240883">
    <property type="component" value="Unassembled WGS sequence"/>
</dbReference>
<dbReference type="InterPro" id="IPR019331">
    <property type="entry name" value="FAM192A/Fyv6_N"/>
</dbReference>
<dbReference type="PANTHER" id="PTHR13495">
    <property type="entry name" value="NEFA-INTERACTING NUCLEAR PROTEIN NIP30"/>
    <property type="match status" value="1"/>
</dbReference>
<dbReference type="STRING" id="1448308.A0A2T2P5H1"/>
<reference evidence="5 6" key="1">
    <citation type="journal article" date="2018" name="Front. Microbiol.">
        <title>Genome-Wide Analysis of Corynespora cassiicola Leaf Fall Disease Putative Effectors.</title>
        <authorList>
            <person name="Lopez D."/>
            <person name="Ribeiro S."/>
            <person name="Label P."/>
            <person name="Fumanal B."/>
            <person name="Venisse J.S."/>
            <person name="Kohler A."/>
            <person name="de Oliveira R.R."/>
            <person name="Labutti K."/>
            <person name="Lipzen A."/>
            <person name="Lail K."/>
            <person name="Bauer D."/>
            <person name="Ohm R.A."/>
            <person name="Barry K.W."/>
            <person name="Spatafora J."/>
            <person name="Grigoriev I.V."/>
            <person name="Martin F.M."/>
            <person name="Pujade-Renaud V."/>
        </authorList>
    </citation>
    <scope>NUCLEOTIDE SEQUENCE [LARGE SCALE GENOMIC DNA]</scope>
    <source>
        <strain evidence="5 6">Philippines</strain>
    </source>
</reference>
<evidence type="ECO:0000256" key="2">
    <source>
        <dbReference type="ARBA" id="ARBA00023242"/>
    </source>
</evidence>
<feature type="region of interest" description="Disordered" evidence="3">
    <location>
        <begin position="1"/>
        <end position="23"/>
    </location>
</feature>
<dbReference type="EMBL" id="KZ678129">
    <property type="protein sequence ID" value="PSN72934.1"/>
    <property type="molecule type" value="Genomic_DNA"/>
</dbReference>
<protein>
    <recommendedName>
        <fullName evidence="4">FAM192A/Fyv6 N-terminal domain-containing protein</fullName>
    </recommendedName>
</protein>
<gene>
    <name evidence="5" type="ORF">BS50DRAFT_629030</name>
</gene>
<name>A0A2T2P5H1_CORCC</name>
<feature type="region of interest" description="Disordered" evidence="3">
    <location>
        <begin position="114"/>
        <end position="227"/>
    </location>
</feature>
<evidence type="ECO:0000259" key="4">
    <source>
        <dbReference type="Pfam" id="PF10187"/>
    </source>
</evidence>